<organism evidence="8 9">
    <name type="scientific">Minwuia thermotolerans</name>
    <dbReference type="NCBI Taxonomy" id="2056226"/>
    <lineage>
        <taxon>Bacteria</taxon>
        <taxon>Pseudomonadati</taxon>
        <taxon>Pseudomonadota</taxon>
        <taxon>Alphaproteobacteria</taxon>
        <taxon>Minwuiales</taxon>
        <taxon>Minwuiaceae</taxon>
        <taxon>Minwuia</taxon>
    </lineage>
</organism>
<evidence type="ECO:0000256" key="5">
    <source>
        <dbReference type="ARBA" id="ARBA00022989"/>
    </source>
</evidence>
<sequence length="184" mass="20388">MLRRPPDGTPRGMAVGMSRALGLLVVLAATWLLLSGIYDHALLYWLGAASVIACVLLAARMDVVDHEGVPFDLGWRILVYWPWLFVEIVKANIDVVGRLMRLNPAISPTLIRSLPLQKTDLAKVTYANSITLTPGTFSIDIDHEHGILVHALSREGAESVLSDDMNRRCERLESTRLHRKAGVK</sequence>
<feature type="transmembrane region" description="Helical" evidence="7">
    <location>
        <begin position="73"/>
        <end position="93"/>
    </location>
</feature>
<keyword evidence="4 7" id="KW-0812">Transmembrane</keyword>
<dbReference type="GO" id="GO:0005886">
    <property type="term" value="C:plasma membrane"/>
    <property type="evidence" value="ECO:0007669"/>
    <property type="project" value="UniProtKB-SubCell"/>
</dbReference>
<evidence type="ECO:0000256" key="2">
    <source>
        <dbReference type="ARBA" id="ARBA00006228"/>
    </source>
</evidence>
<evidence type="ECO:0000256" key="7">
    <source>
        <dbReference type="SAM" id="Phobius"/>
    </source>
</evidence>
<dbReference type="PANTHER" id="PTHR34584:SF1">
    <property type="entry name" value="NA(+)_H(+) ANTIPORTER SUBUNIT E1"/>
    <property type="match status" value="1"/>
</dbReference>
<evidence type="ECO:0008006" key="10">
    <source>
        <dbReference type="Google" id="ProtNLM"/>
    </source>
</evidence>
<evidence type="ECO:0000313" key="9">
    <source>
        <dbReference type="Proteomes" id="UP000229498"/>
    </source>
</evidence>
<gene>
    <name evidence="8" type="ORF">CVT23_15320</name>
</gene>
<dbReference type="OrthoDB" id="9807187at2"/>
<feature type="transmembrane region" description="Helical" evidence="7">
    <location>
        <begin position="12"/>
        <end position="34"/>
    </location>
</feature>
<dbReference type="InterPro" id="IPR002758">
    <property type="entry name" value="Cation_antiport_E"/>
</dbReference>
<protein>
    <recommendedName>
        <fullName evidence="10">Cation transporter</fullName>
    </recommendedName>
</protein>
<feature type="transmembrane region" description="Helical" evidence="7">
    <location>
        <begin position="41"/>
        <end position="61"/>
    </location>
</feature>
<evidence type="ECO:0000256" key="1">
    <source>
        <dbReference type="ARBA" id="ARBA00004651"/>
    </source>
</evidence>
<comment type="subcellular location">
    <subcellularLocation>
        <location evidence="1">Cell membrane</location>
        <topology evidence="1">Multi-pass membrane protein</topology>
    </subcellularLocation>
</comment>
<evidence type="ECO:0000256" key="4">
    <source>
        <dbReference type="ARBA" id="ARBA00022692"/>
    </source>
</evidence>
<dbReference type="EMBL" id="PHIG01000039">
    <property type="protein sequence ID" value="PJK28707.1"/>
    <property type="molecule type" value="Genomic_DNA"/>
</dbReference>
<dbReference type="GO" id="GO:0008324">
    <property type="term" value="F:monoatomic cation transmembrane transporter activity"/>
    <property type="evidence" value="ECO:0007669"/>
    <property type="project" value="InterPro"/>
</dbReference>
<comment type="caution">
    <text evidence="8">The sequence shown here is derived from an EMBL/GenBank/DDBJ whole genome shotgun (WGS) entry which is preliminary data.</text>
</comment>
<dbReference type="Pfam" id="PF01899">
    <property type="entry name" value="MNHE"/>
    <property type="match status" value="1"/>
</dbReference>
<proteinExistence type="inferred from homology"/>
<dbReference type="PANTHER" id="PTHR34584">
    <property type="entry name" value="NA(+)/H(+) ANTIPORTER SUBUNIT E1"/>
    <property type="match status" value="1"/>
</dbReference>
<name>A0A2M9FZ16_9PROT</name>
<evidence type="ECO:0000256" key="6">
    <source>
        <dbReference type="ARBA" id="ARBA00023136"/>
    </source>
</evidence>
<dbReference type="AlphaFoldDB" id="A0A2M9FZ16"/>
<reference evidence="8 9" key="1">
    <citation type="submission" date="2017-11" db="EMBL/GenBank/DDBJ databases">
        <title>Draft genome sequence of Rhizobiales bacterium SY3-13.</title>
        <authorList>
            <person name="Sun C."/>
        </authorList>
    </citation>
    <scope>NUCLEOTIDE SEQUENCE [LARGE SCALE GENOMIC DNA]</scope>
    <source>
        <strain evidence="8 9">SY3-13</strain>
    </source>
</reference>
<keyword evidence="5 7" id="KW-1133">Transmembrane helix</keyword>
<accession>A0A2M9FZ16</accession>
<dbReference type="Proteomes" id="UP000229498">
    <property type="component" value="Unassembled WGS sequence"/>
</dbReference>
<keyword evidence="9" id="KW-1185">Reference proteome</keyword>
<evidence type="ECO:0000313" key="8">
    <source>
        <dbReference type="EMBL" id="PJK28707.1"/>
    </source>
</evidence>
<keyword evidence="3" id="KW-1003">Cell membrane</keyword>
<keyword evidence="6 7" id="KW-0472">Membrane</keyword>
<evidence type="ECO:0000256" key="3">
    <source>
        <dbReference type="ARBA" id="ARBA00022475"/>
    </source>
</evidence>
<comment type="similarity">
    <text evidence="2">Belongs to the CPA3 antiporters (TC 2.A.63) subunit E family.</text>
</comment>